<dbReference type="RefSeq" id="WP_152265870.1">
    <property type="nucleotide sequence ID" value="NZ_VOKX01000122.1"/>
</dbReference>
<feature type="region of interest" description="Disordered" evidence="7">
    <location>
        <begin position="1092"/>
        <end position="1113"/>
    </location>
</feature>
<dbReference type="SUPFAM" id="SSF52777">
    <property type="entry name" value="CoA-dependent acyltransferases"/>
    <property type="match status" value="4"/>
</dbReference>
<dbReference type="Pfam" id="PF00550">
    <property type="entry name" value="PP-binding"/>
    <property type="match status" value="2"/>
</dbReference>
<dbReference type="CDD" id="cd05931">
    <property type="entry name" value="FAAL"/>
    <property type="match status" value="1"/>
</dbReference>
<dbReference type="InterPro" id="IPR036736">
    <property type="entry name" value="ACP-like_sf"/>
</dbReference>
<evidence type="ECO:0000256" key="6">
    <source>
        <dbReference type="ARBA" id="ARBA00023098"/>
    </source>
</evidence>
<dbReference type="SMART" id="SM00823">
    <property type="entry name" value="PKS_PP"/>
    <property type="match status" value="2"/>
</dbReference>
<keyword evidence="6" id="KW-0443">Lipid metabolism</keyword>
<keyword evidence="3" id="KW-0596">Phosphopantetheine</keyword>
<dbReference type="Proteomes" id="UP000327000">
    <property type="component" value="Unassembled WGS sequence"/>
</dbReference>
<dbReference type="InterPro" id="IPR042099">
    <property type="entry name" value="ANL_N_sf"/>
</dbReference>
<dbReference type="Gene3D" id="3.40.50.12780">
    <property type="entry name" value="N-terminal domain of ligase-like"/>
    <property type="match status" value="2"/>
</dbReference>
<proteinExistence type="inferred from homology"/>
<sequence length="2681" mass="284485">MPASRMSRPAGIVDIARRHAERTPARPAYAFLPDGETESVRFSFADIDRRARAVAAVLQDRGLAGERVLVAYPSGPEYVQAFLGCLYAGVVAVPCDEPRSGPSAERLAGIRADARPALALTAGAPEAGLAGLATLDVAGVPDSAAGTWTDPVAGPDALAFLQYTSGSTRRPRGVMVGHGNLLANERCIAAACGHDRDSTFVGWAPFFHDMGLVANLLQPLYLGSLSVLMPPMAFLQRPARWLRAVSRYRAHTSGGPNFAYDLCVDRIGEDERAGLDLSGWKVAYNGAEPVRADTLRRFTDRFAPHGFTPGAHFPTYGLAEATLLVATGPKGVPPRTLTADRAALRAGRLRPAGPGEDGMELVGNGTAGLDTTLRIVDPATARECPPGEVGEVWVRGPGVARGYFGRPRESAPLLAARLPGGEGPYLRTGDLGALHDGELFLTGRHKDLIVIRGQNHHPHDLERTAEQAHPALRPTCAAAFAVPGDGAERLVLACELTSYRAAAPAAVAEAVRAALAARHGVAPHTLVVLRRGGIPKTTSGKVRRGHCRTAYLDGTLPVHTAVRLPAGEEGTEALPLTTDPGRLATALRDLAAAHAGLAGPLPGTDEPVSALGLDSLASLRLHHHVQSAYGVTLPVTALLGDTTYRRLAELTLAAPRPTRAPEGQVTGVWRPLTHGQRALWYEQALAPHAAAYHLVRALALRGPVDEEALAEAVRRVVRRHPALRTRFALRDGEPARRTEPYGPELDVRDATGLPADRLREHLAAAGDRPFDLAAGDPPVRLTLYRTDGGHVLLLVAHHLVADFWSLVVLLGDLARAHAGEDLPPAPEGDPGDEATDADRTYWRHRLADAPPALDLPTDLPHPAERGFAGATHAFRLPPDLTARLTALSRERHCTLFTTLLAAHQLLLHRLTGQDDLVVGTLLARRDTAEAAGAVGYLVNPLPLRSVREPGETFTELLRRTRRTVLDAVAHGRHPFGPLVSRLAPARTPGRAPLLQSLFVLQREYGDEADGYRALALGVGGRLRVGGLDLEALALPRRWSQLDLSLSMARLGDGLTGVWEYRTDLFTEATVAELSEAFVHLLRAAVEDPDAPVETLPLTGGRETGPRRGPSAARPALPLHRLVAAAARRDPARTAVVAPAPDGTAHHISHGALHRAATTLAARLRREGAGPERPVAVLVERGPWLPVAYLGILHAGATVLPLDPEDPPHRLARTIGSSGARLLLTETGTASRAAGAAGPGVRALTVREGATGGERFSADVHPEQSAYLLYTSGSTGDPKGVLVPHRAIVNRLLWMQETYRLRPGERVLHKTPVTFDVSMWELLWPLTAGATVVMARPGTHRDPARLVRRIAREAVTTVHFVPSMLTPFLTELARGTTRLPALRRVVCSGEELPAAAVNRAAGLLDARLYNLYGPTEAAVDVTAWPCRPPEPGPVPIGLPIANTTTEVLDGRLRPLPRPVPGELYLGGACLAHGYHHDPALTAARFLPAPGGGRRYRTGDLVRQRADGALVFRGRTDDQVKIGGIRVEPGEVAEALRALPGVADAAVVPHDGRLAAYAVADPVGPAPAADALRDALRRRLPGHLVPAALTLLDRLPLTPAGKLDRRALPHPAAAPPPDGGRPPTTGTERLVARVWAERLGREVVGVDRDFFSLGGDSVRALGVTGALRAAGLPVTVTDLLRLPTVAALARHADERADRRPARQETPPGPFALCPEAAGVPGLEDAYPMSMAQRAVLFHRDHNPGYEVYVTSVAVSTPLDRTRLAAAVDRLLDRHAYLRSSFDLVSHPEPTQLVWTHLPTPLEVVESSDPAGFDAWLHAERKRPLDVGTGPLARFTAHDAGAAGFRLTVSSFALDGWCVATVLTELLRDYWSALRGAPLSLPAPAASYREFVALERAAQHDPAHREFWRTELAGARPHPLPRRPVPPPGPDGIRQHRHVVPVEDTVAKGLSALAGELGVGLKHVLLGVHLRVVRALSGDPDVITAVETHGRPERHDGDRVLGVFNNILPLRQRVDGGSWADLARAAHAAEARTGEYRRYPLAQAQRDHGAAGLFDTLFVFTHFHLYRALADLDGMAVSDLRAPDQTYVPLTAHFNVDATDGGGLRLLLESDPREFPDEQVAEFAAYYRRALRAAADAPHRPYRDTPLTDRPAGPAPHRAERSVHALFAAPARNHPDRIALDGEDGPVSHGALARRAARLAGTLRAAGAGPDTVVGIWAPRRADAVVALLAALHAGAAYLPLDPVHPPRRQRQVLTEAGARLLVLPAGLDTPLRACGLPVVAPDDLGAPIAPVSVHPEQLAAVMATSGSTGTPKTIGVPQRALAGYLRWAIGHYRLDEETVSPVHSSLGFDLTVTALLAPLAAGGQARLTDSGDPGALGAALAAGHHTLLKITPAHLAALAHQLGAPTALRTVVAGGEPLHAGHVRALRAFAPGARLVNEYGPTETTVGCCAHDVAPDPGEAPIPVGTPIVGLSACVVDDALPAPPGVRGELYIGGTGVTRGYLGRPAATAAAYVPDPAAPGARRYRTGDLARRLPDGTLLLAGRADRQVKIRGHRVEPGEVEQVLGGHPGVREAAVVAHPAPGGGRRLAAYWVPAEPARPPSADALTALLADRLPPYAVPAELVRLPALPTTPNGKVDHTRLPAAGRDRRLAELLDRIEALSDAEAASALRDSRPAPGSGDDRA</sequence>
<dbReference type="FunFam" id="3.40.50.980:FF:000002">
    <property type="entry name" value="Enterobactin synthetase component F"/>
    <property type="match status" value="1"/>
</dbReference>
<feature type="region of interest" description="Disordered" evidence="7">
    <location>
        <begin position="729"/>
        <end position="749"/>
    </location>
</feature>
<feature type="domain" description="Carrier" evidence="8">
    <location>
        <begin position="581"/>
        <end position="655"/>
    </location>
</feature>
<dbReference type="InterPro" id="IPR001242">
    <property type="entry name" value="Condensation_dom"/>
</dbReference>
<evidence type="ECO:0000256" key="5">
    <source>
        <dbReference type="ARBA" id="ARBA00022832"/>
    </source>
</evidence>
<dbReference type="GO" id="GO:0006631">
    <property type="term" value="P:fatty acid metabolic process"/>
    <property type="evidence" value="ECO:0007669"/>
    <property type="project" value="UniProtKB-KW"/>
</dbReference>
<evidence type="ECO:0000259" key="8">
    <source>
        <dbReference type="PROSITE" id="PS50075"/>
    </source>
</evidence>
<dbReference type="Pfam" id="PF23024">
    <property type="entry name" value="AMP-dom_DIP2-like"/>
    <property type="match status" value="1"/>
</dbReference>
<dbReference type="InterPro" id="IPR040097">
    <property type="entry name" value="FAAL/FAAC"/>
</dbReference>
<evidence type="ECO:0000313" key="10">
    <source>
        <dbReference type="Proteomes" id="UP000327000"/>
    </source>
</evidence>
<dbReference type="InterPro" id="IPR045851">
    <property type="entry name" value="AMP-bd_C_sf"/>
</dbReference>
<reference evidence="9 10" key="1">
    <citation type="journal article" date="2019" name="Microb. Cell Fact.">
        <title>Exploring novel herbicidin analogues by transcriptional regulator overexpression and MS/MS molecular networking.</title>
        <authorList>
            <person name="Shi Y."/>
            <person name="Gu R."/>
            <person name="Li Y."/>
            <person name="Wang X."/>
            <person name="Ren W."/>
            <person name="Li X."/>
            <person name="Wang L."/>
            <person name="Xie Y."/>
            <person name="Hong B."/>
        </authorList>
    </citation>
    <scope>NUCLEOTIDE SEQUENCE [LARGE SCALE GENOMIC DNA]</scope>
    <source>
        <strain evidence="9 10">US-43</strain>
    </source>
</reference>
<dbReference type="FunFam" id="3.40.50.12780:FF:000012">
    <property type="entry name" value="Non-ribosomal peptide synthetase"/>
    <property type="match status" value="1"/>
</dbReference>
<dbReference type="GO" id="GO:0005737">
    <property type="term" value="C:cytoplasm"/>
    <property type="evidence" value="ECO:0007669"/>
    <property type="project" value="TreeGrafter"/>
</dbReference>
<dbReference type="InterPro" id="IPR006162">
    <property type="entry name" value="Ppantetheine_attach_site"/>
</dbReference>
<dbReference type="InterPro" id="IPR009081">
    <property type="entry name" value="PP-bd_ACP"/>
</dbReference>
<dbReference type="GO" id="GO:0017000">
    <property type="term" value="P:antibiotic biosynthetic process"/>
    <property type="evidence" value="ECO:0007669"/>
    <property type="project" value="UniProtKB-ARBA"/>
</dbReference>
<feature type="region of interest" description="Disordered" evidence="7">
    <location>
        <begin position="1600"/>
        <end position="1624"/>
    </location>
</feature>
<keyword evidence="10" id="KW-1185">Reference proteome</keyword>
<dbReference type="OrthoDB" id="3671040at2"/>
<evidence type="ECO:0000256" key="7">
    <source>
        <dbReference type="SAM" id="MobiDB-lite"/>
    </source>
</evidence>
<feature type="compositionally biased region" description="Basic and acidic residues" evidence="7">
    <location>
        <begin position="2135"/>
        <end position="2144"/>
    </location>
</feature>
<dbReference type="CDD" id="cd19531">
    <property type="entry name" value="LCL_NRPS-like"/>
    <property type="match status" value="1"/>
</dbReference>
<dbReference type="Gene3D" id="1.10.1200.10">
    <property type="entry name" value="ACP-like"/>
    <property type="match status" value="2"/>
</dbReference>
<dbReference type="InterPro" id="IPR020845">
    <property type="entry name" value="AMP-binding_CS"/>
</dbReference>
<gene>
    <name evidence="9" type="ORF">FRZ00_31610</name>
</gene>
<dbReference type="InterPro" id="IPR025110">
    <property type="entry name" value="AMP-bd_C"/>
</dbReference>
<dbReference type="CDD" id="cd05930">
    <property type="entry name" value="A_NRPS"/>
    <property type="match status" value="1"/>
</dbReference>
<dbReference type="FunFam" id="3.40.50.12780:FF:000013">
    <property type="entry name" value="Long-chain-fatty-acid--AMP ligase FadD32"/>
    <property type="match status" value="1"/>
</dbReference>
<dbReference type="PROSITE" id="PS00012">
    <property type="entry name" value="PHOSPHOPANTETHEINE"/>
    <property type="match status" value="1"/>
</dbReference>
<dbReference type="Pfam" id="PF00668">
    <property type="entry name" value="Condensation"/>
    <property type="match status" value="2"/>
</dbReference>
<dbReference type="Gene3D" id="3.30.559.30">
    <property type="entry name" value="Nonribosomal peptide synthetase, condensation domain"/>
    <property type="match status" value="2"/>
</dbReference>
<dbReference type="InterPro" id="IPR000873">
    <property type="entry name" value="AMP-dep_synth/lig_dom"/>
</dbReference>
<dbReference type="GO" id="GO:0003824">
    <property type="term" value="F:catalytic activity"/>
    <property type="evidence" value="ECO:0007669"/>
    <property type="project" value="InterPro"/>
</dbReference>
<keyword evidence="4" id="KW-0597">Phosphoprotein</keyword>
<evidence type="ECO:0000256" key="3">
    <source>
        <dbReference type="ARBA" id="ARBA00022450"/>
    </source>
</evidence>
<dbReference type="GO" id="GO:0043041">
    <property type="term" value="P:amino acid activation for nonribosomal peptide biosynthetic process"/>
    <property type="evidence" value="ECO:0007669"/>
    <property type="project" value="TreeGrafter"/>
</dbReference>
<dbReference type="PROSITE" id="PS50075">
    <property type="entry name" value="CARRIER"/>
    <property type="match status" value="2"/>
</dbReference>
<organism evidence="9 10">
    <name type="scientific">Streptomyces mobaraensis</name>
    <name type="common">Streptoverticillium mobaraense</name>
    <dbReference type="NCBI Taxonomy" id="35621"/>
    <lineage>
        <taxon>Bacteria</taxon>
        <taxon>Bacillati</taxon>
        <taxon>Actinomycetota</taxon>
        <taxon>Actinomycetes</taxon>
        <taxon>Kitasatosporales</taxon>
        <taxon>Streptomycetaceae</taxon>
        <taxon>Streptomyces</taxon>
    </lineage>
</organism>
<dbReference type="GO" id="GO:0031177">
    <property type="term" value="F:phosphopantetheine binding"/>
    <property type="evidence" value="ECO:0007669"/>
    <property type="project" value="InterPro"/>
</dbReference>
<dbReference type="Gene3D" id="3.40.50.980">
    <property type="match status" value="2"/>
</dbReference>
<comment type="caution">
    <text evidence="9">The sequence shown here is derived from an EMBL/GenBank/DDBJ whole genome shotgun (WGS) entry which is preliminary data.</text>
</comment>
<dbReference type="SUPFAM" id="SSF56801">
    <property type="entry name" value="Acetyl-CoA synthetase-like"/>
    <property type="match status" value="3"/>
</dbReference>
<dbReference type="PANTHER" id="PTHR45527">
    <property type="entry name" value="NONRIBOSOMAL PEPTIDE SYNTHETASE"/>
    <property type="match status" value="1"/>
</dbReference>
<dbReference type="SUPFAM" id="SSF47336">
    <property type="entry name" value="ACP-like"/>
    <property type="match status" value="2"/>
</dbReference>
<evidence type="ECO:0000256" key="4">
    <source>
        <dbReference type="ARBA" id="ARBA00022553"/>
    </source>
</evidence>
<feature type="region of interest" description="Disordered" evidence="7">
    <location>
        <begin position="2135"/>
        <end position="2154"/>
    </location>
</feature>
<dbReference type="PANTHER" id="PTHR45527:SF1">
    <property type="entry name" value="FATTY ACID SYNTHASE"/>
    <property type="match status" value="1"/>
</dbReference>
<dbReference type="Pfam" id="PF13193">
    <property type="entry name" value="AMP-binding_C"/>
    <property type="match status" value="2"/>
</dbReference>
<evidence type="ECO:0000256" key="2">
    <source>
        <dbReference type="ARBA" id="ARBA00006432"/>
    </source>
</evidence>
<comment type="cofactor">
    <cofactor evidence="1">
        <name>pantetheine 4'-phosphate</name>
        <dbReference type="ChEBI" id="CHEBI:47942"/>
    </cofactor>
</comment>
<dbReference type="PROSITE" id="PS00455">
    <property type="entry name" value="AMP_BINDING"/>
    <property type="match status" value="2"/>
</dbReference>
<name>A0A5N5VYM9_STRMB</name>
<dbReference type="Gene3D" id="2.30.38.10">
    <property type="entry name" value="Luciferase, Domain 3"/>
    <property type="match status" value="1"/>
</dbReference>
<dbReference type="InterPro" id="IPR010071">
    <property type="entry name" value="AA_adenyl_dom"/>
</dbReference>
<evidence type="ECO:0000256" key="1">
    <source>
        <dbReference type="ARBA" id="ARBA00001957"/>
    </source>
</evidence>
<dbReference type="NCBIfam" id="TIGR01733">
    <property type="entry name" value="AA-adenyl-dom"/>
    <property type="match status" value="2"/>
</dbReference>
<dbReference type="EMBL" id="VOKX01000122">
    <property type="protein sequence ID" value="KAB7833914.1"/>
    <property type="molecule type" value="Genomic_DNA"/>
</dbReference>
<dbReference type="Gene3D" id="3.30.559.10">
    <property type="entry name" value="Chloramphenicol acetyltransferase-like domain"/>
    <property type="match status" value="2"/>
</dbReference>
<dbReference type="GO" id="GO:0008610">
    <property type="term" value="P:lipid biosynthetic process"/>
    <property type="evidence" value="ECO:0007669"/>
    <property type="project" value="InterPro"/>
</dbReference>
<protein>
    <submittedName>
        <fullName evidence="9">Amino acid adenylation domain-containing protein</fullName>
    </submittedName>
</protein>
<dbReference type="Gene3D" id="3.30.300.30">
    <property type="match status" value="3"/>
</dbReference>
<keyword evidence="5" id="KW-0276">Fatty acid metabolism</keyword>
<dbReference type="InterPro" id="IPR023213">
    <property type="entry name" value="CAT-like_dom_sf"/>
</dbReference>
<comment type="similarity">
    <text evidence="2">Belongs to the ATP-dependent AMP-binding enzyme family.</text>
</comment>
<dbReference type="Pfam" id="PF00501">
    <property type="entry name" value="AMP-binding"/>
    <property type="match status" value="3"/>
</dbReference>
<feature type="region of interest" description="Disordered" evidence="7">
    <location>
        <begin position="2662"/>
        <end position="2681"/>
    </location>
</feature>
<dbReference type="GO" id="GO:0071766">
    <property type="term" value="P:Actinobacterium-type cell wall biogenesis"/>
    <property type="evidence" value="ECO:0007669"/>
    <property type="project" value="UniProtKB-ARBA"/>
</dbReference>
<evidence type="ECO:0000313" key="9">
    <source>
        <dbReference type="EMBL" id="KAB7833914.1"/>
    </source>
</evidence>
<accession>A0A5N5VYM9</accession>
<feature type="domain" description="Carrier" evidence="8">
    <location>
        <begin position="1620"/>
        <end position="1694"/>
    </location>
</feature>
<dbReference type="InterPro" id="IPR020806">
    <property type="entry name" value="PKS_PP-bd"/>
</dbReference>
<dbReference type="GO" id="GO:0044550">
    <property type="term" value="P:secondary metabolite biosynthetic process"/>
    <property type="evidence" value="ECO:0007669"/>
    <property type="project" value="TreeGrafter"/>
</dbReference>